<sequence length="190" mass="20595">MLAACGETKTAEAKDPCAQVSAMMEGRQEVPPFSNLKGEQAMMGETPLPGSWESTEDTLGGACRVNKMGGFFGGDTSIYTYSCKLFDAGTTNEEADGKLAEAAYQKAVDQITACLGDAWTAEVETKSSDHPVYHKTTFEPVEPEEQVGNFRAYPLYVEKSFTPFLGSKRGTTPGWSVMFQAQQQVEESGE</sequence>
<dbReference type="STRING" id="1280946.HY29_04635"/>
<dbReference type="AlphaFoldDB" id="A0A062U7F0"/>
<dbReference type="PATRIC" id="fig|1280946.3.peg.2977"/>
<comment type="caution">
    <text evidence="1">The sequence shown here is derived from an EMBL/GenBank/DDBJ whole genome shotgun (WGS) entry which is preliminary data.</text>
</comment>
<protein>
    <submittedName>
        <fullName evidence="1">Uncharacterized protein</fullName>
    </submittedName>
</protein>
<gene>
    <name evidence="1" type="ORF">HY29_04635</name>
</gene>
<dbReference type="Proteomes" id="UP000027037">
    <property type="component" value="Unassembled WGS sequence"/>
</dbReference>
<keyword evidence="2" id="KW-1185">Reference proteome</keyword>
<accession>A0A062U7F0</accession>
<dbReference type="EMBL" id="AWFF01000065">
    <property type="protein sequence ID" value="KCZ52569.1"/>
    <property type="molecule type" value="Genomic_DNA"/>
</dbReference>
<organism evidence="1 2">
    <name type="scientific">Hyphomonas beringensis</name>
    <dbReference type="NCBI Taxonomy" id="1280946"/>
    <lineage>
        <taxon>Bacteria</taxon>
        <taxon>Pseudomonadati</taxon>
        <taxon>Pseudomonadota</taxon>
        <taxon>Alphaproteobacteria</taxon>
        <taxon>Hyphomonadales</taxon>
        <taxon>Hyphomonadaceae</taxon>
        <taxon>Hyphomonas</taxon>
    </lineage>
</organism>
<evidence type="ECO:0000313" key="2">
    <source>
        <dbReference type="Proteomes" id="UP000027037"/>
    </source>
</evidence>
<reference evidence="1 2" key="1">
    <citation type="journal article" date="2014" name="Antonie Van Leeuwenhoek">
        <title>Hyphomonas beringensis sp. nov. and Hyphomonas chukchiensis sp. nov., isolated from surface seawater of the Bering Sea and Chukchi Sea.</title>
        <authorList>
            <person name="Li C."/>
            <person name="Lai Q."/>
            <person name="Li G."/>
            <person name="Dong C."/>
            <person name="Wang J."/>
            <person name="Liao Y."/>
            <person name="Shao Z."/>
        </authorList>
    </citation>
    <scope>NUCLEOTIDE SEQUENCE [LARGE SCALE GENOMIC DNA]</scope>
    <source>
        <strain evidence="1 2">25B14_1</strain>
    </source>
</reference>
<evidence type="ECO:0000313" key="1">
    <source>
        <dbReference type="EMBL" id="KCZ52569.1"/>
    </source>
</evidence>
<name>A0A062U7F0_9PROT</name>
<proteinExistence type="predicted"/>